<evidence type="ECO:0000313" key="16">
    <source>
        <dbReference type="Proteomes" id="UP001597541"/>
    </source>
</evidence>
<sequence length="602" mass="68890">MIRLKEKFAQFTLRKKLILTFSCFIVIPFIIIGGTLSWLYVESNRSMILDAAVESNKQIVRNIDTSLNQILRLSLYPVQDKAILQIMHKDYTASAFPLFERSQDYDTAGAMIKNSILLYSDLIESVVMYQSKNRMVIGRSNDDYMNHAYLETEFQQEPYVRKIIDKKGLYVPIGVHPEKLMSYDNTPVVSIGRAIVDPYSKENLGFILLNISVDKLKTLWSDIRFTKNTGFYLIDENRRIIYSKNKREIGEWAADVIGNDFVHMDGEQKGLLENNNEYLIASTSRISSWMAVTIIPKNELFAFVNTIVRTIAISLLVLLGLSILSSIYIATGITKPLFHLQRKMKLVSQGNLDVRIDIQQGEVGKISITIDNMLKEIRRLIQKIYEDEQEKRNLEALALQSQIKPHFIYNTLNVIKWMAKIQGASGIEEALTAFTNVIKFTAKTESDYVTISDEVVFIKNYTKILEFRYFNKFEVSFNIDPAVMDYKTLKFLLQPLIENAVFHGFDEIPYKGTLTVSIFEDSGSLHMIVADNGRGFRAEQRKEELGKTGDQLNEIGVKNIRKRIELHFGEEYGLWITSQEGGGTVAKIVVPVINNNHKGETK</sequence>
<dbReference type="EC" id="2.7.13.3" evidence="15"/>
<dbReference type="InterPro" id="IPR033479">
    <property type="entry name" value="dCache_1"/>
</dbReference>
<reference evidence="16" key="1">
    <citation type="journal article" date="2019" name="Int. J. Syst. Evol. Microbiol.">
        <title>The Global Catalogue of Microorganisms (GCM) 10K type strain sequencing project: providing services to taxonomists for standard genome sequencing and annotation.</title>
        <authorList>
            <consortium name="The Broad Institute Genomics Platform"/>
            <consortium name="The Broad Institute Genome Sequencing Center for Infectious Disease"/>
            <person name="Wu L."/>
            <person name="Ma J."/>
        </authorList>
    </citation>
    <scope>NUCLEOTIDE SEQUENCE [LARGE SCALE GENOMIC DNA]</scope>
    <source>
        <strain evidence="16">KCTC 3950</strain>
    </source>
</reference>
<dbReference type="InterPro" id="IPR003594">
    <property type="entry name" value="HATPase_dom"/>
</dbReference>
<comment type="subcellular location">
    <subcellularLocation>
        <location evidence="1">Cell membrane</location>
        <topology evidence="1">Multi-pass membrane protein</topology>
    </subcellularLocation>
</comment>
<dbReference type="SUPFAM" id="SSF55874">
    <property type="entry name" value="ATPase domain of HSP90 chaperone/DNA topoisomerase II/histidine kinase"/>
    <property type="match status" value="1"/>
</dbReference>
<evidence type="ECO:0000259" key="14">
    <source>
        <dbReference type="PROSITE" id="PS50885"/>
    </source>
</evidence>
<name>A0ABW5P7V4_9BACL</name>
<keyword evidence="12" id="KW-0175">Coiled coil</keyword>
<evidence type="ECO:0000256" key="8">
    <source>
        <dbReference type="ARBA" id="ARBA00022840"/>
    </source>
</evidence>
<dbReference type="InterPro" id="IPR050640">
    <property type="entry name" value="Bact_2-comp_sensor_kinase"/>
</dbReference>
<evidence type="ECO:0000256" key="13">
    <source>
        <dbReference type="SAM" id="Phobius"/>
    </source>
</evidence>
<keyword evidence="2" id="KW-1003">Cell membrane</keyword>
<dbReference type="Pfam" id="PF02518">
    <property type="entry name" value="HATPase_c"/>
    <property type="match status" value="1"/>
</dbReference>
<feature type="transmembrane region" description="Helical" evidence="13">
    <location>
        <begin position="311"/>
        <end position="334"/>
    </location>
</feature>
<keyword evidence="6" id="KW-0547">Nucleotide-binding</keyword>
<dbReference type="PANTHER" id="PTHR34220:SF11">
    <property type="entry name" value="SENSOR PROTEIN KINASE HPTS"/>
    <property type="match status" value="1"/>
</dbReference>
<evidence type="ECO:0000256" key="3">
    <source>
        <dbReference type="ARBA" id="ARBA00022553"/>
    </source>
</evidence>
<keyword evidence="3" id="KW-0597">Phosphoprotein</keyword>
<keyword evidence="5 13" id="KW-0812">Transmembrane</keyword>
<evidence type="ECO:0000256" key="9">
    <source>
        <dbReference type="ARBA" id="ARBA00022989"/>
    </source>
</evidence>
<evidence type="ECO:0000256" key="11">
    <source>
        <dbReference type="ARBA" id="ARBA00023136"/>
    </source>
</evidence>
<dbReference type="InterPro" id="IPR010559">
    <property type="entry name" value="Sig_transdc_His_kin_internal"/>
</dbReference>
<dbReference type="Proteomes" id="UP001597541">
    <property type="component" value="Unassembled WGS sequence"/>
</dbReference>
<evidence type="ECO:0000256" key="5">
    <source>
        <dbReference type="ARBA" id="ARBA00022692"/>
    </source>
</evidence>
<dbReference type="Gene3D" id="3.30.450.20">
    <property type="entry name" value="PAS domain"/>
    <property type="match status" value="1"/>
</dbReference>
<dbReference type="Pfam" id="PF02743">
    <property type="entry name" value="dCache_1"/>
    <property type="match status" value="1"/>
</dbReference>
<dbReference type="InterPro" id="IPR003660">
    <property type="entry name" value="HAMP_dom"/>
</dbReference>
<dbReference type="PANTHER" id="PTHR34220">
    <property type="entry name" value="SENSOR HISTIDINE KINASE YPDA"/>
    <property type="match status" value="1"/>
</dbReference>
<keyword evidence="8" id="KW-0067">ATP-binding</keyword>
<gene>
    <name evidence="15" type="ORF">ACFSUF_02020</name>
</gene>
<evidence type="ECO:0000256" key="10">
    <source>
        <dbReference type="ARBA" id="ARBA00023012"/>
    </source>
</evidence>
<accession>A0ABW5P7V4</accession>
<dbReference type="PROSITE" id="PS50885">
    <property type="entry name" value="HAMP"/>
    <property type="match status" value="1"/>
</dbReference>
<feature type="domain" description="HAMP" evidence="14">
    <location>
        <begin position="331"/>
        <end position="382"/>
    </location>
</feature>
<evidence type="ECO:0000256" key="6">
    <source>
        <dbReference type="ARBA" id="ARBA00022741"/>
    </source>
</evidence>
<proteinExistence type="predicted"/>
<protein>
    <submittedName>
        <fullName evidence="15">Sensor histidine kinase</fullName>
        <ecNumber evidence="15">2.7.13.3</ecNumber>
    </submittedName>
</protein>
<keyword evidence="10" id="KW-0902">Two-component regulatory system</keyword>
<evidence type="ECO:0000256" key="7">
    <source>
        <dbReference type="ARBA" id="ARBA00022777"/>
    </source>
</evidence>
<dbReference type="GO" id="GO:0004673">
    <property type="term" value="F:protein histidine kinase activity"/>
    <property type="evidence" value="ECO:0007669"/>
    <property type="project" value="UniProtKB-EC"/>
</dbReference>
<dbReference type="InterPro" id="IPR036890">
    <property type="entry name" value="HATPase_C_sf"/>
</dbReference>
<keyword evidence="9 13" id="KW-1133">Transmembrane helix</keyword>
<dbReference type="SUPFAM" id="SSF158472">
    <property type="entry name" value="HAMP domain-like"/>
    <property type="match status" value="1"/>
</dbReference>
<dbReference type="SMART" id="SM00387">
    <property type="entry name" value="HATPase_c"/>
    <property type="match status" value="1"/>
</dbReference>
<dbReference type="CDD" id="cd06225">
    <property type="entry name" value="HAMP"/>
    <property type="match status" value="1"/>
</dbReference>
<evidence type="ECO:0000256" key="12">
    <source>
        <dbReference type="SAM" id="Coils"/>
    </source>
</evidence>
<dbReference type="Gene3D" id="1.10.287.130">
    <property type="match status" value="1"/>
</dbReference>
<dbReference type="SMART" id="SM00304">
    <property type="entry name" value="HAMP"/>
    <property type="match status" value="1"/>
</dbReference>
<evidence type="ECO:0000256" key="1">
    <source>
        <dbReference type="ARBA" id="ARBA00004651"/>
    </source>
</evidence>
<keyword evidence="16" id="KW-1185">Reference proteome</keyword>
<comment type="caution">
    <text evidence="15">The sequence shown here is derived from an EMBL/GenBank/DDBJ whole genome shotgun (WGS) entry which is preliminary data.</text>
</comment>
<dbReference type="Gene3D" id="3.30.565.10">
    <property type="entry name" value="Histidine kinase-like ATPase, C-terminal domain"/>
    <property type="match status" value="1"/>
</dbReference>
<dbReference type="EMBL" id="JBHUME010000002">
    <property type="protein sequence ID" value="MFD2611199.1"/>
    <property type="molecule type" value="Genomic_DNA"/>
</dbReference>
<evidence type="ECO:0000256" key="2">
    <source>
        <dbReference type="ARBA" id="ARBA00022475"/>
    </source>
</evidence>
<evidence type="ECO:0000313" key="15">
    <source>
        <dbReference type="EMBL" id="MFD2611199.1"/>
    </source>
</evidence>
<feature type="coiled-coil region" evidence="12">
    <location>
        <begin position="370"/>
        <end position="397"/>
    </location>
</feature>
<feature type="transmembrane region" description="Helical" evidence="13">
    <location>
        <begin position="21"/>
        <end position="41"/>
    </location>
</feature>
<keyword evidence="7 15" id="KW-0418">Kinase</keyword>
<dbReference type="Pfam" id="PF06580">
    <property type="entry name" value="His_kinase"/>
    <property type="match status" value="1"/>
</dbReference>
<dbReference type="RefSeq" id="WP_377599600.1">
    <property type="nucleotide sequence ID" value="NZ_JBHUME010000002.1"/>
</dbReference>
<keyword evidence="4 15" id="KW-0808">Transferase</keyword>
<keyword evidence="11 13" id="KW-0472">Membrane</keyword>
<evidence type="ECO:0000256" key="4">
    <source>
        <dbReference type="ARBA" id="ARBA00022679"/>
    </source>
</evidence>
<organism evidence="15 16">
    <name type="scientific">Paenibacillus gansuensis</name>
    <dbReference type="NCBI Taxonomy" id="306542"/>
    <lineage>
        <taxon>Bacteria</taxon>
        <taxon>Bacillati</taxon>
        <taxon>Bacillota</taxon>
        <taxon>Bacilli</taxon>
        <taxon>Bacillales</taxon>
        <taxon>Paenibacillaceae</taxon>
        <taxon>Paenibacillus</taxon>
    </lineage>
</organism>